<protein>
    <recommendedName>
        <fullName evidence="7">DUF1308 domain-containing protein</fullName>
    </recommendedName>
</protein>
<accession>A0A0L0HQZ7</accession>
<sequence length="519" mass="57113">MPTSQNLDPQSAHDVLFRQACALHARSQSLLADIDEIISQADTVGATARSTLAGGLHKLRSVTRAENKFLEKLVSTPTSIRPAHTSCSNIPYLSAVFRLVRTEPGVTHVFHTFNYAHEPGGPRRESIRVDIVAQKGQQWIKVKASALKGFQNDLCDEEEEESEEEENSTPSSNDDSNKTLQANGRTVLDGFSPPTLPIYQQAKRLLMAAEQNSLHYQTPTVVMKFVGKEEVDMRVQDTLRSMGILVEIHGDNANIDPKELGKTYNDSQIRNGPPDPSSTNRGPPSFNNEASVSRLQTDATLHPGIADTLNLDVTTLIALVTDITHRLDTIPVAAFDIPSLQLQASQETRRPLLPTLRDMFHTRYLVTTSTALRKFVDILKVLGGPTEQLRAKNLIIPGELATDVMAELEDYGSNTAAEDDASDVRVHVIEDSASERFVHLVGARGTTGKIQKHHVAVFGTGDRLRATTVTANAWVERTLLDAGLGELSLWIHEPRSLVELRVKKYRETECGEATEPTAT</sequence>
<gene>
    <name evidence="5" type="ORF">SPPG_00977</name>
</gene>
<reference evidence="5 6" key="1">
    <citation type="submission" date="2009-08" db="EMBL/GenBank/DDBJ databases">
        <title>The Genome Sequence of Spizellomyces punctatus strain DAOM BR117.</title>
        <authorList>
            <consortium name="The Broad Institute Genome Sequencing Platform"/>
            <person name="Russ C."/>
            <person name="Cuomo C."/>
            <person name="Shea T."/>
            <person name="Young S.K."/>
            <person name="Zeng Q."/>
            <person name="Koehrsen M."/>
            <person name="Haas B."/>
            <person name="Borodovsky M."/>
            <person name="Guigo R."/>
            <person name="Alvarado L."/>
            <person name="Berlin A."/>
            <person name="Bochicchio J."/>
            <person name="Borenstein D."/>
            <person name="Chapman S."/>
            <person name="Chen Z."/>
            <person name="Engels R."/>
            <person name="Freedman E."/>
            <person name="Gellesch M."/>
            <person name="Goldberg J."/>
            <person name="Griggs A."/>
            <person name="Gujja S."/>
            <person name="Heiman D."/>
            <person name="Hepburn T."/>
            <person name="Howarth C."/>
            <person name="Jen D."/>
            <person name="Larson L."/>
            <person name="Lewis B."/>
            <person name="Mehta T."/>
            <person name="Park D."/>
            <person name="Pearson M."/>
            <person name="Roberts A."/>
            <person name="Saif S."/>
            <person name="Shenoy N."/>
            <person name="Sisk P."/>
            <person name="Stolte C."/>
            <person name="Sykes S."/>
            <person name="Thomson T."/>
            <person name="Walk T."/>
            <person name="White J."/>
            <person name="Yandava C."/>
            <person name="Burger G."/>
            <person name="Gray M.W."/>
            <person name="Holland P.W.H."/>
            <person name="King N."/>
            <person name="Lang F.B.F."/>
            <person name="Roger A.J."/>
            <person name="Ruiz-Trillo I."/>
            <person name="Lander E."/>
            <person name="Nusbaum C."/>
        </authorList>
    </citation>
    <scope>NUCLEOTIDE SEQUENCE [LARGE SCALE GENOMIC DNA]</scope>
    <source>
        <strain evidence="5 6">DAOM BR117</strain>
    </source>
</reference>
<evidence type="ECO:0000256" key="1">
    <source>
        <dbReference type="ARBA" id="ARBA00006588"/>
    </source>
</evidence>
<feature type="domain" description="DUF5614" evidence="4">
    <location>
        <begin position="31"/>
        <end position="144"/>
    </location>
</feature>
<proteinExistence type="inferred from homology"/>
<evidence type="ECO:0008006" key="7">
    <source>
        <dbReference type="Google" id="ProtNLM"/>
    </source>
</evidence>
<feature type="compositionally biased region" description="Acidic residues" evidence="2">
    <location>
        <begin position="154"/>
        <end position="167"/>
    </location>
</feature>
<organism evidence="5 6">
    <name type="scientific">Spizellomyces punctatus (strain DAOM BR117)</name>
    <dbReference type="NCBI Taxonomy" id="645134"/>
    <lineage>
        <taxon>Eukaryota</taxon>
        <taxon>Fungi</taxon>
        <taxon>Fungi incertae sedis</taxon>
        <taxon>Chytridiomycota</taxon>
        <taxon>Chytridiomycota incertae sedis</taxon>
        <taxon>Chytridiomycetes</taxon>
        <taxon>Spizellomycetales</taxon>
        <taxon>Spizellomycetaceae</taxon>
        <taxon>Spizellomyces</taxon>
    </lineage>
</organism>
<feature type="compositionally biased region" description="Polar residues" evidence="2">
    <location>
        <begin position="277"/>
        <end position="289"/>
    </location>
</feature>
<evidence type="ECO:0000313" key="6">
    <source>
        <dbReference type="Proteomes" id="UP000053201"/>
    </source>
</evidence>
<dbReference type="RefSeq" id="XP_016611532.1">
    <property type="nucleotide sequence ID" value="XM_016749303.1"/>
</dbReference>
<dbReference type="PANTHER" id="PTHR13379:SF0">
    <property type="entry name" value="UPF0415 PROTEIN C7ORF25"/>
    <property type="match status" value="1"/>
</dbReference>
<dbReference type="PANTHER" id="PTHR13379">
    <property type="entry name" value="UNCHARACTERIZED DUF1308"/>
    <property type="match status" value="1"/>
</dbReference>
<dbReference type="OrthoDB" id="441890at2759"/>
<keyword evidence="6" id="KW-1185">Reference proteome</keyword>
<evidence type="ECO:0000259" key="4">
    <source>
        <dbReference type="Pfam" id="PF18474"/>
    </source>
</evidence>
<dbReference type="Proteomes" id="UP000053201">
    <property type="component" value="Unassembled WGS sequence"/>
</dbReference>
<evidence type="ECO:0000256" key="2">
    <source>
        <dbReference type="SAM" id="MobiDB-lite"/>
    </source>
</evidence>
<dbReference type="GeneID" id="27684674"/>
<feature type="domain" description="DUF1308" evidence="3">
    <location>
        <begin position="425"/>
        <end position="500"/>
    </location>
</feature>
<dbReference type="Pfam" id="PF07000">
    <property type="entry name" value="DUF1308"/>
    <property type="match status" value="2"/>
</dbReference>
<dbReference type="eggNOG" id="KOG4529">
    <property type="taxonomic scope" value="Eukaryota"/>
</dbReference>
<dbReference type="VEuPathDB" id="FungiDB:SPPG_00977"/>
<feature type="domain" description="DUF1308" evidence="3">
    <location>
        <begin position="309"/>
        <end position="404"/>
    </location>
</feature>
<feature type="region of interest" description="Disordered" evidence="2">
    <location>
        <begin position="255"/>
        <end position="289"/>
    </location>
</feature>
<dbReference type="EMBL" id="KQ257451">
    <property type="protein sequence ID" value="KND03493.1"/>
    <property type="molecule type" value="Genomic_DNA"/>
</dbReference>
<feature type="region of interest" description="Disordered" evidence="2">
    <location>
        <begin position="154"/>
        <end position="193"/>
    </location>
</feature>
<evidence type="ECO:0000313" key="5">
    <source>
        <dbReference type="EMBL" id="KND03493.1"/>
    </source>
</evidence>
<dbReference type="InterPro" id="IPR041076">
    <property type="entry name" value="DUF5614"/>
</dbReference>
<dbReference type="InterPro" id="IPR010733">
    <property type="entry name" value="DUF1308"/>
</dbReference>
<name>A0A0L0HQZ7_SPIPD</name>
<evidence type="ECO:0000259" key="3">
    <source>
        <dbReference type="Pfam" id="PF07000"/>
    </source>
</evidence>
<dbReference type="AlphaFoldDB" id="A0A0L0HQZ7"/>
<dbReference type="InParanoid" id="A0A0L0HQZ7"/>
<dbReference type="OMA" id="HFCMFQR"/>
<dbReference type="Pfam" id="PF18474">
    <property type="entry name" value="DUF5614"/>
    <property type="match status" value="1"/>
</dbReference>
<comment type="similarity">
    <text evidence="1">Belongs to the UPF0415 family.</text>
</comment>